<dbReference type="AlphaFoldDB" id="A0A852RBL0"/>
<proteinExistence type="predicted"/>
<keyword evidence="2" id="KW-1185">Reference proteome</keyword>
<evidence type="ECO:0000313" key="1">
    <source>
        <dbReference type="EMBL" id="NYD30981.1"/>
    </source>
</evidence>
<dbReference type="Proteomes" id="UP000582231">
    <property type="component" value="Unassembled WGS sequence"/>
</dbReference>
<evidence type="ECO:0000313" key="2">
    <source>
        <dbReference type="Proteomes" id="UP000582231"/>
    </source>
</evidence>
<name>A0A852RBL0_9ACTN</name>
<sequence length="176" mass="19500">MQEAPSLADVIGPMLGADFLYADGLILEITDEHPRGLEHRFWAYRTMWRVERSDGVKFIDSSDGSVTTVNGRVRERGPRHASGLHLPERMLRPRYADIWGRSSDDWKLTGEVESSTDSPGLVGLGIARIGESGIRGQVLVERVSGRIVRMDRPGAVWELVDLNEESDGDPAGLFSI</sequence>
<comment type="caution">
    <text evidence="1">The sequence shown here is derived from an EMBL/GenBank/DDBJ whole genome shotgun (WGS) entry which is preliminary data.</text>
</comment>
<accession>A0A852RBL0</accession>
<reference evidence="1 2" key="1">
    <citation type="submission" date="2020-07" db="EMBL/GenBank/DDBJ databases">
        <title>Sequencing the genomes of 1000 actinobacteria strains.</title>
        <authorList>
            <person name="Klenk H.-P."/>
        </authorList>
    </citation>
    <scope>NUCLEOTIDE SEQUENCE [LARGE SCALE GENOMIC DNA]</scope>
    <source>
        <strain evidence="1 2">DSM 19082</strain>
    </source>
</reference>
<dbReference type="EMBL" id="JACCBF010000001">
    <property type="protein sequence ID" value="NYD30981.1"/>
    <property type="molecule type" value="Genomic_DNA"/>
</dbReference>
<dbReference type="RefSeq" id="WP_179727159.1">
    <property type="nucleotide sequence ID" value="NZ_BAABEF010000001.1"/>
</dbReference>
<gene>
    <name evidence="1" type="ORF">BJ958_002527</name>
</gene>
<protein>
    <submittedName>
        <fullName evidence="1">Uncharacterized protein</fullName>
    </submittedName>
</protein>
<organism evidence="1 2">
    <name type="scientific">Nocardioides kongjuensis</name>
    <dbReference type="NCBI Taxonomy" id="349522"/>
    <lineage>
        <taxon>Bacteria</taxon>
        <taxon>Bacillati</taxon>
        <taxon>Actinomycetota</taxon>
        <taxon>Actinomycetes</taxon>
        <taxon>Propionibacteriales</taxon>
        <taxon>Nocardioidaceae</taxon>
        <taxon>Nocardioides</taxon>
    </lineage>
</organism>